<feature type="region of interest" description="Disordered" evidence="17">
    <location>
        <begin position="1671"/>
        <end position="1702"/>
    </location>
</feature>
<feature type="binding site" evidence="14">
    <location>
        <position position="1076"/>
    </location>
    <ligand>
        <name>ATP</name>
        <dbReference type="ChEBI" id="CHEBI:30616"/>
    </ligand>
</feature>
<feature type="domain" description="P-type ATPase C-terminal" evidence="19">
    <location>
        <begin position="1297"/>
        <end position="1548"/>
    </location>
</feature>
<comment type="subcellular location">
    <subcellularLocation>
        <location evidence="1 16">Membrane</location>
        <topology evidence="1 16">Multi-pass membrane protein</topology>
    </subcellularLocation>
</comment>
<evidence type="ECO:0000256" key="5">
    <source>
        <dbReference type="ARBA" id="ARBA00022741"/>
    </source>
</evidence>
<keyword evidence="7 15" id="KW-0460">Magnesium</keyword>
<evidence type="ECO:0000256" key="1">
    <source>
        <dbReference type="ARBA" id="ARBA00004141"/>
    </source>
</evidence>
<dbReference type="InterPro" id="IPR001757">
    <property type="entry name" value="P_typ_ATPase"/>
</dbReference>
<dbReference type="InterPro" id="IPR032630">
    <property type="entry name" value="P_typ_ATPase_c"/>
</dbReference>
<dbReference type="Pfam" id="PF13246">
    <property type="entry name" value="Cation_ATPase"/>
    <property type="match status" value="1"/>
</dbReference>
<accession>A0A5N6K3I1</accession>
<comment type="similarity">
    <text evidence="2 16">Belongs to the cation transport ATPase (P-type) (TC 3.A.3) family. Type IV subfamily.</text>
</comment>
<evidence type="ECO:0000256" key="13">
    <source>
        <dbReference type="PIRSR" id="PIRSR606539-1"/>
    </source>
</evidence>
<dbReference type="NCBIfam" id="TIGR01652">
    <property type="entry name" value="ATPase-Plipid"/>
    <property type="match status" value="2"/>
</dbReference>
<dbReference type="GO" id="GO:0005802">
    <property type="term" value="C:trans-Golgi network"/>
    <property type="evidence" value="ECO:0007669"/>
    <property type="project" value="TreeGrafter"/>
</dbReference>
<dbReference type="PANTHER" id="PTHR24092:SF174">
    <property type="entry name" value="PHOSPHOLIPID-TRANSPORTING ATPASE DNF3-RELATED"/>
    <property type="match status" value="1"/>
</dbReference>
<keyword evidence="3 16" id="KW-0812">Transmembrane</keyword>
<dbReference type="GO" id="GO:0016887">
    <property type="term" value="F:ATP hydrolysis activity"/>
    <property type="evidence" value="ECO:0007669"/>
    <property type="project" value="InterPro"/>
</dbReference>
<feature type="binding site" evidence="14">
    <location>
        <position position="1156"/>
    </location>
    <ligand>
        <name>ATP</name>
        <dbReference type="ChEBI" id="CHEBI:30616"/>
    </ligand>
</feature>
<dbReference type="SUPFAM" id="SSF56784">
    <property type="entry name" value="HAD-like"/>
    <property type="match status" value="1"/>
</dbReference>
<name>A0A5N6K3I1_MONLA</name>
<feature type="compositionally biased region" description="Polar residues" evidence="17">
    <location>
        <begin position="75"/>
        <end position="97"/>
    </location>
</feature>
<feature type="transmembrane region" description="Helical" evidence="16">
    <location>
        <begin position="1361"/>
        <end position="1381"/>
    </location>
</feature>
<feature type="compositionally biased region" description="Low complexity" evidence="17">
    <location>
        <begin position="21"/>
        <end position="31"/>
    </location>
</feature>
<dbReference type="InterPro" id="IPR023298">
    <property type="entry name" value="ATPase_P-typ_TM_dom_sf"/>
</dbReference>
<feature type="region of interest" description="Disordered" evidence="17">
    <location>
        <begin position="721"/>
        <end position="779"/>
    </location>
</feature>
<feature type="transmembrane region" description="Helical" evidence="16">
    <location>
        <begin position="1411"/>
        <end position="1433"/>
    </location>
</feature>
<evidence type="ECO:0000256" key="6">
    <source>
        <dbReference type="ARBA" id="ARBA00022840"/>
    </source>
</evidence>
<dbReference type="GO" id="GO:0140326">
    <property type="term" value="F:ATPase-coupled intramembrane lipid transporter activity"/>
    <property type="evidence" value="ECO:0007669"/>
    <property type="project" value="UniProtKB-EC"/>
</dbReference>
<keyword evidence="10 16" id="KW-0472">Membrane</keyword>
<proteinExistence type="inferred from homology"/>
<evidence type="ECO:0000256" key="17">
    <source>
        <dbReference type="SAM" id="MobiDB-lite"/>
    </source>
</evidence>
<dbReference type="Gene3D" id="3.40.1110.10">
    <property type="entry name" value="Calcium-transporting ATPase, cytoplasmic domain N"/>
    <property type="match status" value="2"/>
</dbReference>
<feature type="binding site" evidence="14">
    <location>
        <position position="1275"/>
    </location>
    <ligand>
        <name>ATP</name>
        <dbReference type="ChEBI" id="CHEBI:30616"/>
    </ligand>
</feature>
<feature type="binding site" evidence="14">
    <location>
        <position position="881"/>
    </location>
    <ligand>
        <name>ATP</name>
        <dbReference type="ChEBI" id="CHEBI:30616"/>
    </ligand>
</feature>
<feature type="binding site" evidence="15">
    <location>
        <position position="1275"/>
    </location>
    <ligand>
        <name>Mg(2+)</name>
        <dbReference type="ChEBI" id="CHEBI:18420"/>
    </ligand>
</feature>
<evidence type="ECO:0000256" key="8">
    <source>
        <dbReference type="ARBA" id="ARBA00022967"/>
    </source>
</evidence>
<feature type="transmembrane region" description="Helical" evidence="16">
    <location>
        <begin position="1518"/>
        <end position="1538"/>
    </location>
</feature>
<dbReference type="InterPro" id="IPR018303">
    <property type="entry name" value="ATPase_P-typ_P_site"/>
</dbReference>
<dbReference type="InterPro" id="IPR036412">
    <property type="entry name" value="HAD-like_sf"/>
</dbReference>
<feature type="compositionally biased region" description="Basic residues" evidence="17">
    <location>
        <begin position="729"/>
        <end position="748"/>
    </location>
</feature>
<feature type="binding site" evidence="15">
    <location>
        <position position="683"/>
    </location>
    <ligand>
        <name>Mg(2+)</name>
        <dbReference type="ChEBI" id="CHEBI:18420"/>
    </ligand>
</feature>
<keyword evidence="9 16" id="KW-1133">Transmembrane helix</keyword>
<dbReference type="Gene3D" id="2.70.150.10">
    <property type="entry name" value="Calcium-transporting ATPase, cytoplasmic transduction domain A"/>
    <property type="match status" value="1"/>
</dbReference>
<dbReference type="InterPro" id="IPR023214">
    <property type="entry name" value="HAD_sf"/>
</dbReference>
<feature type="domain" description="P-type ATPase N-terminal" evidence="18">
    <location>
        <begin position="275"/>
        <end position="331"/>
    </location>
</feature>
<comment type="catalytic activity">
    <reaction evidence="11 16">
        <text>ATP + H2O + phospholipidSide 1 = ADP + phosphate + phospholipidSide 2.</text>
        <dbReference type="EC" id="7.6.2.1"/>
    </reaction>
</comment>
<reference evidence="20 21" key="1">
    <citation type="submission" date="2019-06" db="EMBL/GenBank/DDBJ databases">
        <title>Genome Sequence of the Brown Rot Fungal Pathogen Monilinia laxa.</title>
        <authorList>
            <person name="De Miccolis Angelini R.M."/>
            <person name="Landi L."/>
            <person name="Abate D."/>
            <person name="Pollastro S."/>
            <person name="Romanazzi G."/>
            <person name="Faretra F."/>
        </authorList>
    </citation>
    <scope>NUCLEOTIDE SEQUENCE [LARGE SCALE GENOMIC DNA]</scope>
    <source>
        <strain evidence="20 21">Mlax316</strain>
    </source>
</reference>
<evidence type="ECO:0000256" key="15">
    <source>
        <dbReference type="PIRSR" id="PIRSR606539-3"/>
    </source>
</evidence>
<feature type="region of interest" description="Disordered" evidence="17">
    <location>
        <begin position="137"/>
        <end position="156"/>
    </location>
</feature>
<dbReference type="SUPFAM" id="SSF81653">
    <property type="entry name" value="Calcium ATPase, transduction domain A"/>
    <property type="match status" value="1"/>
</dbReference>
<feature type="compositionally biased region" description="Polar residues" evidence="17">
    <location>
        <begin position="948"/>
        <end position="968"/>
    </location>
</feature>
<comment type="caution">
    <text evidence="20">The sequence shown here is derived from an EMBL/GenBank/DDBJ whole genome shotgun (WGS) entry which is preliminary data.</text>
</comment>
<evidence type="ECO:0000256" key="3">
    <source>
        <dbReference type="ARBA" id="ARBA00022692"/>
    </source>
</evidence>
<dbReference type="InterPro" id="IPR023299">
    <property type="entry name" value="ATPase_P-typ_cyto_dom_N"/>
</dbReference>
<feature type="binding site" evidence="14">
    <location>
        <position position="1274"/>
    </location>
    <ligand>
        <name>ATP</name>
        <dbReference type="ChEBI" id="CHEBI:30616"/>
    </ligand>
</feature>
<evidence type="ECO:0000256" key="7">
    <source>
        <dbReference type="ARBA" id="ARBA00022842"/>
    </source>
</evidence>
<dbReference type="FunFam" id="3.40.50.1000:FF:000172">
    <property type="entry name" value="Phospholipid-transporting ATPase"/>
    <property type="match status" value="1"/>
</dbReference>
<evidence type="ECO:0000259" key="18">
    <source>
        <dbReference type="Pfam" id="PF16209"/>
    </source>
</evidence>
<dbReference type="EMBL" id="VIGI01000008">
    <property type="protein sequence ID" value="KAB8296774.1"/>
    <property type="molecule type" value="Genomic_DNA"/>
</dbReference>
<feature type="binding site" evidence="14">
    <location>
        <position position="1250"/>
    </location>
    <ligand>
        <name>ATP</name>
        <dbReference type="ChEBI" id="CHEBI:30616"/>
    </ligand>
</feature>
<feature type="transmembrane region" description="Helical" evidence="16">
    <location>
        <begin position="1473"/>
        <end position="1498"/>
    </location>
</feature>
<dbReference type="Pfam" id="PF16212">
    <property type="entry name" value="PhoLip_ATPase_C"/>
    <property type="match status" value="1"/>
</dbReference>
<comment type="cofactor">
    <cofactor evidence="15">
        <name>Mg(2+)</name>
        <dbReference type="ChEBI" id="CHEBI:18420"/>
    </cofactor>
</comment>
<feature type="binding site" evidence="14">
    <location>
        <position position="1157"/>
    </location>
    <ligand>
        <name>ATP</name>
        <dbReference type="ChEBI" id="CHEBI:30616"/>
    </ligand>
</feature>
<evidence type="ECO:0000256" key="4">
    <source>
        <dbReference type="ARBA" id="ARBA00022723"/>
    </source>
</evidence>
<feature type="region of interest" description="Disordered" evidence="17">
    <location>
        <begin position="1"/>
        <end position="116"/>
    </location>
</feature>
<dbReference type="GO" id="GO:0006892">
    <property type="term" value="P:post-Golgi vesicle-mediated transport"/>
    <property type="evidence" value="ECO:0007669"/>
    <property type="project" value="TreeGrafter"/>
</dbReference>
<feature type="transmembrane region" description="Helical" evidence="16">
    <location>
        <begin position="573"/>
        <end position="595"/>
    </location>
</feature>
<feature type="active site" description="4-aspartylphosphate intermediate" evidence="13">
    <location>
        <position position="681"/>
    </location>
</feature>
<feature type="binding site" evidence="14">
    <location>
        <position position="683"/>
    </location>
    <ligand>
        <name>ATP</name>
        <dbReference type="ChEBI" id="CHEBI:30616"/>
    </ligand>
</feature>
<feature type="binding site" evidence="15">
    <location>
        <position position="681"/>
    </location>
    <ligand>
        <name>Mg(2+)</name>
        <dbReference type="ChEBI" id="CHEBI:18420"/>
    </ligand>
</feature>
<evidence type="ECO:0000313" key="21">
    <source>
        <dbReference type="Proteomes" id="UP000326757"/>
    </source>
</evidence>
<keyword evidence="4 15" id="KW-0479">Metal-binding</keyword>
<dbReference type="SUPFAM" id="SSF81665">
    <property type="entry name" value="Calcium ATPase, transmembrane domain M"/>
    <property type="match status" value="1"/>
</dbReference>
<feature type="compositionally biased region" description="Basic and acidic residues" evidence="17">
    <location>
        <begin position="936"/>
        <end position="947"/>
    </location>
</feature>
<feature type="binding site" evidence="14">
    <location>
        <position position="681"/>
    </location>
    <ligand>
        <name>ATP</name>
        <dbReference type="ChEBI" id="CHEBI:30616"/>
    </ligand>
</feature>
<dbReference type="InterPro" id="IPR006539">
    <property type="entry name" value="P-type_ATPase_IV"/>
</dbReference>
<dbReference type="PRINTS" id="PR00119">
    <property type="entry name" value="CATATPASE"/>
</dbReference>
<dbReference type="InterPro" id="IPR032631">
    <property type="entry name" value="P-type_ATPase_N"/>
</dbReference>
<evidence type="ECO:0000256" key="10">
    <source>
        <dbReference type="ARBA" id="ARBA00023136"/>
    </source>
</evidence>
<evidence type="ECO:0000256" key="2">
    <source>
        <dbReference type="ARBA" id="ARBA00008109"/>
    </source>
</evidence>
<feature type="binding site" evidence="14">
    <location>
        <position position="836"/>
    </location>
    <ligand>
        <name>ATP</name>
        <dbReference type="ChEBI" id="CHEBI:30616"/>
    </ligand>
</feature>
<dbReference type="GO" id="GO:0032456">
    <property type="term" value="P:endocytic recycling"/>
    <property type="evidence" value="ECO:0007669"/>
    <property type="project" value="TreeGrafter"/>
</dbReference>
<feature type="compositionally biased region" description="Basic and acidic residues" evidence="17">
    <location>
        <begin position="137"/>
        <end position="150"/>
    </location>
</feature>
<sequence>MTGDIGGSRAMNFASCDERSSSSSDSNLSPSATVMGGPVPSTNKENHRVRFSVDIERERGGVAESSVQRPAAQDLSISTRASTNEVAADGRSQTSGQGRRDLGLSPISPRTRDRGYSLRRTLFARGLNHKSEQERVELAEAEPSHGDGKKAQSPSVVCPVHDQVDDAPNEDVQYMEPGGTSNVAQSTNSSSTFKHGEKTNFATRDLPNYDRLVRKVRGGDSIIRQVKKKSQWFYKEKILKDVLRQRETPPSKDGRHIDLDATRQQGALLLDERTGAPYIGNAIRSSRYTIWNFVPRQLFFQFSKLANAYFLLVSVLQMIPGLSPTGSYTTIAPLLVFVMISMAKEGYDDVRRYKLDQVENNNQTLVLHAYTPVDIHEKSHVGSKGPRSKRAKKGLGIDSPETVHEIDIEATASGPRHWATLKWKNLKVGDVIKFHRDEAVPADVLLLHADGLNNIAFIETMALDGETNLKTKSPPVPLAKRCSSVEKLVDCRAHIVIEDPNLDLYNFDGRVTIDGETLPLTTNEIVFRGSVLRNTASAIGMVLNTGEECKIRMNANKNPRTKAPEMQKIANKIVIILVVFVVVLALFCTIAYQVWSGNVESSSWYLEGAHFKFSYSIVAFIILFNTLIPLSLYVSLEIIKVGQLLLMHDVEMYDPVSNTPMVSNTSTILENLGQISYVFSDKTGTLTDNVMRFRKLSVAGYAWLHDFDLVKEAAKQLELDPSKGDKLKSKNKGKGIAKRFSKRQAHKPRREDDGVTNPTTDIPRRSGSLWKSSAQPHRAQPEFNTGEMIRYMQSKPHSIFTKKANFFLLSIALCHTCLPEIREGGHIAFQAASPDELALVQAAQELGYLVIDRPARSITLTVPSDSGDVKETYEILDVVEFSSKRKRMSIIVRFPSGKICIFCKGADSTILPRLKLAPLAMQKALEVQRRSSTRKSLEAEEVLRRMSESSPRTSYSRPSMTLPRSSMSRNRKSIGGGRPSMTSTRLQPIQDELDSWLRERESDVEMPQFDGAADGYRTPRTSMANGRFSFASSDIRTSIQTTHFDEFVDESLVLDDAAVFERCFQHIDDFAGEGLRTLLFGYRFLEEQDYVAWKKVYLDATTSLVDRQNLIENAGEMIEQDFDLAGATAIEDKLQKGVPETVDKLRRANIKIWMLTGDKRETAINIAHSARIAKNYSEIIILDRTTGEVEQRMATTLLDINNGNVAHSVVVVDGQTLSDIDANQTLSLLFFDLVVKADSVICCRASPSQKASLVKKIRTKVNKSITLAIGDGANDIAMIQEAHVGVGISGKEGLQAARISDYSIAQFRFLQRLLFVHGHWNYVRTGKYILGTFWKEFLFYMIQAVYQKWNGYTGTSLFESASLTVFNTLFTSLCVIFLGVFDQDLSATTLLAVPELYTYGQRDEGFNLKKYFGWTFMAASEMIVIFFLAYGLFGESRFTDDNTLYSLGDLCFTAAVVVIVSKLLILEMHTKTYITAIGFILSIGGWFFWNLLLSSLYSVKSLTYNVRDGFIYQFGRNPLWWCTLIITLATVFLLEVGISSVRKAFWPEDIEIWQELEKDTGVRRRLEMAGRDGIVDLSIAKLDVTKGKPSDDFDEDDDVEREISELLERPRVMRLDVRTSEREGERERPVSSGTGVERINTNLRMRKGSLVDGGGVSVDDGAGGDYASEVAPGHDHGYRQANKNGNKNGNGNGRAISPVGNRSQVSVGAAACGTGGGTDGASGAGKRVFSFSSCGGMA</sequence>
<comment type="catalytic activity">
    <reaction evidence="12">
        <text>a 1,2-diacyl-sn-glycero-3-phosphoethanolamine(out) + ATP + H2O = a 1,2-diacyl-sn-glycero-3-phosphoethanolamine(in) + ADP + phosphate + H(+)</text>
        <dbReference type="Rhea" id="RHEA:66132"/>
        <dbReference type="ChEBI" id="CHEBI:15377"/>
        <dbReference type="ChEBI" id="CHEBI:15378"/>
        <dbReference type="ChEBI" id="CHEBI:30616"/>
        <dbReference type="ChEBI" id="CHEBI:43474"/>
        <dbReference type="ChEBI" id="CHEBI:64612"/>
        <dbReference type="ChEBI" id="CHEBI:456216"/>
    </reaction>
    <physiologicalReaction direction="left-to-right" evidence="12">
        <dbReference type="Rhea" id="RHEA:66133"/>
    </physiologicalReaction>
</comment>
<evidence type="ECO:0000256" key="12">
    <source>
        <dbReference type="ARBA" id="ARBA00049128"/>
    </source>
</evidence>
<feature type="transmembrane region" description="Helical" evidence="16">
    <location>
        <begin position="615"/>
        <end position="636"/>
    </location>
</feature>
<dbReference type="NCBIfam" id="TIGR01494">
    <property type="entry name" value="ATPase_P-type"/>
    <property type="match status" value="1"/>
</dbReference>
<feature type="region of interest" description="Disordered" evidence="17">
    <location>
        <begin position="936"/>
        <end position="984"/>
    </location>
</feature>
<feature type="binding site" evidence="14">
    <location>
        <position position="1244"/>
    </location>
    <ligand>
        <name>ATP</name>
        <dbReference type="ChEBI" id="CHEBI:30616"/>
    </ligand>
</feature>
<keyword evidence="6 14" id="KW-0067">ATP-binding</keyword>
<dbReference type="OrthoDB" id="377733at2759"/>
<feature type="binding site" evidence="14">
    <location>
        <position position="682"/>
    </location>
    <ligand>
        <name>ATP</name>
        <dbReference type="ChEBI" id="CHEBI:30616"/>
    </ligand>
</feature>
<keyword evidence="8 16" id="KW-1278">Translocase</keyword>
<feature type="transmembrane region" description="Helical" evidence="16">
    <location>
        <begin position="1445"/>
        <end position="1466"/>
    </location>
</feature>
<evidence type="ECO:0000256" key="16">
    <source>
        <dbReference type="RuleBase" id="RU362033"/>
    </source>
</evidence>
<organism evidence="20 21">
    <name type="scientific">Monilinia laxa</name>
    <name type="common">Brown rot fungus</name>
    <name type="synonym">Sclerotinia laxa</name>
    <dbReference type="NCBI Taxonomy" id="61186"/>
    <lineage>
        <taxon>Eukaryota</taxon>
        <taxon>Fungi</taxon>
        <taxon>Dikarya</taxon>
        <taxon>Ascomycota</taxon>
        <taxon>Pezizomycotina</taxon>
        <taxon>Leotiomycetes</taxon>
        <taxon>Helotiales</taxon>
        <taxon>Sclerotiniaceae</taxon>
        <taxon>Monilinia</taxon>
    </lineage>
</organism>
<gene>
    <name evidence="20" type="ORF">EYC80_002191</name>
</gene>
<keyword evidence="5 14" id="KW-0547">Nucleotide-binding</keyword>
<dbReference type="InterPro" id="IPR008250">
    <property type="entry name" value="ATPase_P-typ_transduc_dom_A_sf"/>
</dbReference>
<dbReference type="SUPFAM" id="SSF81660">
    <property type="entry name" value="Metal cation-transporting ATPase, ATP-binding domain N"/>
    <property type="match status" value="1"/>
</dbReference>
<dbReference type="GO" id="GO:0005886">
    <property type="term" value="C:plasma membrane"/>
    <property type="evidence" value="ECO:0007669"/>
    <property type="project" value="TreeGrafter"/>
</dbReference>
<protein>
    <recommendedName>
        <fullName evidence="16">Phospholipid-transporting ATPase</fullName>
        <ecNumber evidence="16">7.6.2.1</ecNumber>
    </recommendedName>
</protein>
<evidence type="ECO:0000259" key="19">
    <source>
        <dbReference type="Pfam" id="PF16212"/>
    </source>
</evidence>
<evidence type="ECO:0000256" key="14">
    <source>
        <dbReference type="PIRSR" id="PIRSR606539-2"/>
    </source>
</evidence>
<dbReference type="PANTHER" id="PTHR24092">
    <property type="entry name" value="PROBABLE PHOSPHOLIPID-TRANSPORTING ATPASE"/>
    <property type="match status" value="1"/>
</dbReference>
<dbReference type="Pfam" id="PF16209">
    <property type="entry name" value="PhoLip_ATPase_N"/>
    <property type="match status" value="1"/>
</dbReference>
<dbReference type="GO" id="GO:0005524">
    <property type="term" value="F:ATP binding"/>
    <property type="evidence" value="ECO:0007669"/>
    <property type="project" value="UniProtKB-UniRule"/>
</dbReference>
<dbReference type="FunFam" id="3.40.1110.10:FF:000090">
    <property type="entry name" value="Phospholipid-transporting ATPase"/>
    <property type="match status" value="1"/>
</dbReference>
<dbReference type="EC" id="7.6.2.1" evidence="16"/>
<evidence type="ECO:0000256" key="9">
    <source>
        <dbReference type="ARBA" id="ARBA00022989"/>
    </source>
</evidence>
<dbReference type="Proteomes" id="UP000326757">
    <property type="component" value="Unassembled WGS sequence"/>
</dbReference>
<dbReference type="GO" id="GO:0000287">
    <property type="term" value="F:magnesium ion binding"/>
    <property type="evidence" value="ECO:0007669"/>
    <property type="project" value="UniProtKB-UniRule"/>
</dbReference>
<feature type="compositionally biased region" description="Basic and acidic residues" evidence="17">
    <location>
        <begin position="44"/>
        <end position="61"/>
    </location>
</feature>
<evidence type="ECO:0000313" key="20">
    <source>
        <dbReference type="EMBL" id="KAB8296774.1"/>
    </source>
</evidence>
<dbReference type="Gene3D" id="3.40.50.1000">
    <property type="entry name" value="HAD superfamily/HAD-like"/>
    <property type="match status" value="1"/>
</dbReference>
<dbReference type="Pfam" id="PF00702">
    <property type="entry name" value="Hydrolase"/>
    <property type="match status" value="1"/>
</dbReference>
<dbReference type="PROSITE" id="PS00154">
    <property type="entry name" value="ATPASE_E1_E2"/>
    <property type="match status" value="1"/>
</dbReference>
<feature type="binding site" evidence="14">
    <location>
        <position position="904"/>
    </location>
    <ligand>
        <name>ATP</name>
        <dbReference type="ChEBI" id="CHEBI:30616"/>
    </ligand>
</feature>
<keyword evidence="21" id="KW-1185">Reference proteome</keyword>
<dbReference type="GO" id="GO:0045332">
    <property type="term" value="P:phospholipid translocation"/>
    <property type="evidence" value="ECO:0007669"/>
    <property type="project" value="TreeGrafter"/>
</dbReference>
<feature type="binding site" evidence="15">
    <location>
        <position position="1271"/>
    </location>
    <ligand>
        <name>Mg(2+)</name>
        <dbReference type="ChEBI" id="CHEBI:18420"/>
    </ligand>
</feature>
<evidence type="ECO:0000256" key="11">
    <source>
        <dbReference type="ARBA" id="ARBA00034036"/>
    </source>
</evidence>
<feature type="binding site" evidence="14">
    <location>
        <position position="1158"/>
    </location>
    <ligand>
        <name>ATP</name>
        <dbReference type="ChEBI" id="CHEBI:30616"/>
    </ligand>
</feature>